<dbReference type="GeneID" id="115925023"/>
<reference evidence="6" key="1">
    <citation type="submission" date="2015-02" db="EMBL/GenBank/DDBJ databases">
        <title>Genome sequencing for Strongylocentrotus purpuratus.</title>
        <authorList>
            <person name="Murali S."/>
            <person name="Liu Y."/>
            <person name="Vee V."/>
            <person name="English A."/>
            <person name="Wang M."/>
            <person name="Skinner E."/>
            <person name="Han Y."/>
            <person name="Muzny D.M."/>
            <person name="Worley K.C."/>
            <person name="Gibbs R.A."/>
        </authorList>
    </citation>
    <scope>NUCLEOTIDE SEQUENCE</scope>
</reference>
<dbReference type="Proteomes" id="UP000007110">
    <property type="component" value="Unassembled WGS sequence"/>
</dbReference>
<dbReference type="InterPro" id="IPR036770">
    <property type="entry name" value="Ankyrin_rpt-contain_sf"/>
</dbReference>
<dbReference type="SUPFAM" id="SSF48403">
    <property type="entry name" value="Ankyrin repeat"/>
    <property type="match status" value="1"/>
</dbReference>
<feature type="repeat" description="ANK" evidence="3">
    <location>
        <begin position="114"/>
        <end position="146"/>
    </location>
</feature>
<feature type="repeat" description="ANK" evidence="3">
    <location>
        <begin position="208"/>
        <end position="240"/>
    </location>
</feature>
<feature type="repeat" description="ANK" evidence="3">
    <location>
        <begin position="72"/>
        <end position="104"/>
    </location>
</feature>
<dbReference type="Pfam" id="PF12796">
    <property type="entry name" value="Ank_2"/>
    <property type="match status" value="2"/>
</dbReference>
<feature type="signal peptide" evidence="4">
    <location>
        <begin position="1"/>
        <end position="24"/>
    </location>
</feature>
<accession>A0A7M7T031</accession>
<evidence type="ECO:0000256" key="3">
    <source>
        <dbReference type="PROSITE-ProRule" id="PRU00023"/>
    </source>
</evidence>
<feature type="repeat" description="ANK" evidence="3">
    <location>
        <begin position="147"/>
        <end position="179"/>
    </location>
</feature>
<evidence type="ECO:0000256" key="4">
    <source>
        <dbReference type="SAM" id="SignalP"/>
    </source>
</evidence>
<sequence length="321" mass="35221">MSVGLSFTVLLRRIILMSPNTSSAKELTNGAEVNRGDNVGWTEFHSAAQENHLDVTKYLISQGAYVNRGDHFGRTALHVAAFNGHLEVTEYLVSQGADVNEIDNDAEVNKSTDKGRTAIQLAAQNGNIDVTKYLIIEGAEQNEEDNDGMTALHHAVQNGYLDVVKVLMAGGAHFDIGDIHDQTPLHLSLVLGYESIADLFTNCSNAKTDLMDIHIAIQHGHISTIEKLVSEGADLNIKSPEGQTCLHEAIKICNNSEKIVKETETLRKISDEWYGGELSPKKALVFYLLENGAKVDVKDERGNLPIQYAKGEVVKQMILSR</sequence>
<dbReference type="EnsemblMetazoa" id="XM_030988164">
    <property type="protein sequence ID" value="XP_030844024"/>
    <property type="gene ID" value="LOC115925023"/>
</dbReference>
<dbReference type="AlphaFoldDB" id="A0A7M7T031"/>
<dbReference type="PROSITE" id="PS50088">
    <property type="entry name" value="ANK_REPEAT"/>
    <property type="match status" value="5"/>
</dbReference>
<dbReference type="InParanoid" id="A0A7M7T031"/>
<keyword evidence="6" id="KW-1185">Reference proteome</keyword>
<keyword evidence="1" id="KW-0677">Repeat</keyword>
<evidence type="ECO:0000313" key="5">
    <source>
        <dbReference type="EnsemblMetazoa" id="XP_030844024"/>
    </source>
</evidence>
<protein>
    <submittedName>
        <fullName evidence="5">Uncharacterized protein</fullName>
    </submittedName>
</protein>
<dbReference type="Pfam" id="PF13637">
    <property type="entry name" value="Ank_4"/>
    <property type="match status" value="1"/>
</dbReference>
<dbReference type="InterPro" id="IPR002110">
    <property type="entry name" value="Ankyrin_rpt"/>
</dbReference>
<dbReference type="PRINTS" id="PR01415">
    <property type="entry name" value="ANKYRIN"/>
</dbReference>
<proteinExistence type="predicted"/>
<dbReference type="KEGG" id="spu:115925023"/>
<dbReference type="SMART" id="SM00248">
    <property type="entry name" value="ANK"/>
    <property type="match status" value="6"/>
</dbReference>
<dbReference type="RefSeq" id="XP_030844024.1">
    <property type="nucleotide sequence ID" value="XM_030988164.1"/>
</dbReference>
<evidence type="ECO:0000256" key="2">
    <source>
        <dbReference type="ARBA" id="ARBA00023043"/>
    </source>
</evidence>
<feature type="repeat" description="ANK" evidence="3">
    <location>
        <begin position="39"/>
        <end position="71"/>
    </location>
</feature>
<organism evidence="5 6">
    <name type="scientific">Strongylocentrotus purpuratus</name>
    <name type="common">Purple sea urchin</name>
    <dbReference type="NCBI Taxonomy" id="7668"/>
    <lineage>
        <taxon>Eukaryota</taxon>
        <taxon>Metazoa</taxon>
        <taxon>Echinodermata</taxon>
        <taxon>Eleutherozoa</taxon>
        <taxon>Echinozoa</taxon>
        <taxon>Echinoidea</taxon>
        <taxon>Euechinoidea</taxon>
        <taxon>Echinacea</taxon>
        <taxon>Camarodonta</taxon>
        <taxon>Echinidea</taxon>
        <taxon>Strongylocentrotidae</taxon>
        <taxon>Strongylocentrotus</taxon>
    </lineage>
</organism>
<dbReference type="PANTHER" id="PTHR24141">
    <property type="entry name" value="2-5A-DEPENDENT RIBONUCLEASE"/>
    <property type="match status" value="1"/>
</dbReference>
<dbReference type="Gene3D" id="1.25.40.20">
    <property type="entry name" value="Ankyrin repeat-containing domain"/>
    <property type="match status" value="4"/>
</dbReference>
<dbReference type="PANTHER" id="PTHR24141:SF1">
    <property type="entry name" value="2-5A-DEPENDENT RIBONUCLEASE"/>
    <property type="match status" value="1"/>
</dbReference>
<dbReference type="OrthoDB" id="10039052at2759"/>
<name>A0A7M7T031_STRPU</name>
<dbReference type="PROSITE" id="PS50297">
    <property type="entry name" value="ANK_REP_REGION"/>
    <property type="match status" value="5"/>
</dbReference>
<evidence type="ECO:0000256" key="1">
    <source>
        <dbReference type="ARBA" id="ARBA00022737"/>
    </source>
</evidence>
<reference evidence="5" key="2">
    <citation type="submission" date="2021-01" db="UniProtKB">
        <authorList>
            <consortium name="EnsemblMetazoa"/>
        </authorList>
    </citation>
    <scope>IDENTIFICATION</scope>
</reference>
<feature type="chain" id="PRO_5029609021" evidence="4">
    <location>
        <begin position="25"/>
        <end position="321"/>
    </location>
</feature>
<keyword evidence="2 3" id="KW-0040">ANK repeat</keyword>
<keyword evidence="4" id="KW-0732">Signal</keyword>
<evidence type="ECO:0000313" key="6">
    <source>
        <dbReference type="Proteomes" id="UP000007110"/>
    </source>
</evidence>